<dbReference type="HOGENOM" id="CLU_3004946_0_0_11"/>
<name>D2Q5Y1_BIFDB</name>
<evidence type="ECO:0000313" key="2">
    <source>
        <dbReference type="Proteomes" id="UP000008693"/>
    </source>
</evidence>
<reference evidence="1 2" key="1">
    <citation type="journal article" date="2009" name="PLoS Genet.">
        <title>The Bifidobacterium dentium Bd1 genome sequence reflects its genetic adaptation to the human oral cavity.</title>
        <authorList>
            <person name="Ventura M."/>
            <person name="Turroni F."/>
            <person name="Zomer A."/>
            <person name="Foroni E."/>
            <person name="Giubellini V."/>
            <person name="Bottacini F."/>
            <person name="Canchaya C."/>
            <person name="Claesson M.J."/>
            <person name="He F."/>
            <person name="Mantzourani M."/>
            <person name="Mulas L."/>
            <person name="Ferrarini A."/>
            <person name="Gao B."/>
            <person name="Delledonne M."/>
            <person name="Henrissat B."/>
            <person name="Coutinho P."/>
            <person name="Oggioni M."/>
            <person name="Gupta R.S."/>
            <person name="Zhang Z."/>
            <person name="Beighton D."/>
            <person name="Fitzgerald G.F."/>
            <person name="O'Toole P.W."/>
            <person name="van Sinderen D."/>
        </authorList>
    </citation>
    <scope>NUCLEOTIDE SEQUENCE [LARGE SCALE GENOMIC DNA]</scope>
    <source>
        <strain evidence="2">ATCC 27534 / DSM 20436 / JCM 1195 / Bd1</strain>
    </source>
</reference>
<evidence type="ECO:0000313" key="1">
    <source>
        <dbReference type="EMBL" id="ADB10346.1"/>
    </source>
</evidence>
<gene>
    <name evidence="1" type="ordered locus">BDP_1758</name>
</gene>
<accession>D2Q5Y1</accession>
<sequence>MSSVMLKFAVMLAMSVDILMRIVLADFMCLAVPNVAMAQLGTAKHMIVENRGIDPS</sequence>
<dbReference type="EMBL" id="CP001750">
    <property type="protein sequence ID" value="ADB10346.1"/>
    <property type="molecule type" value="Genomic_DNA"/>
</dbReference>
<proteinExistence type="predicted"/>
<dbReference type="Proteomes" id="UP000008693">
    <property type="component" value="Chromosome"/>
</dbReference>
<dbReference type="KEGG" id="bde:BDP_1758"/>
<organism evidence="1 2">
    <name type="scientific">Bifidobacterium dentium (strain ATCC 27534 / DSM 20436 / JCM 1195 / Bd1)</name>
    <dbReference type="NCBI Taxonomy" id="401473"/>
    <lineage>
        <taxon>Bacteria</taxon>
        <taxon>Bacillati</taxon>
        <taxon>Actinomycetota</taxon>
        <taxon>Actinomycetes</taxon>
        <taxon>Bifidobacteriales</taxon>
        <taxon>Bifidobacteriaceae</taxon>
        <taxon>Bifidobacterium</taxon>
    </lineage>
</organism>
<keyword evidence="2" id="KW-1185">Reference proteome</keyword>
<protein>
    <submittedName>
        <fullName evidence="1">Uncharacterized protein</fullName>
    </submittedName>
</protein>
<dbReference type="AlphaFoldDB" id="D2Q5Y1"/>